<dbReference type="AlphaFoldDB" id="A0AAE0WDW4"/>
<feature type="compositionally biased region" description="Polar residues" evidence="1">
    <location>
        <begin position="11"/>
        <end position="20"/>
    </location>
</feature>
<evidence type="ECO:0000256" key="1">
    <source>
        <dbReference type="SAM" id="MobiDB-lite"/>
    </source>
</evidence>
<evidence type="ECO:0000313" key="3">
    <source>
        <dbReference type="Proteomes" id="UP001195483"/>
    </source>
</evidence>
<comment type="caution">
    <text evidence="2">The sequence shown here is derived from an EMBL/GenBank/DDBJ whole genome shotgun (WGS) entry which is preliminary data.</text>
</comment>
<feature type="region of interest" description="Disordered" evidence="1">
    <location>
        <begin position="1"/>
        <end position="30"/>
    </location>
</feature>
<reference evidence="2" key="1">
    <citation type="journal article" date="2021" name="Genome Biol. Evol.">
        <title>A High-Quality Reference Genome for a Parasitic Bivalve with Doubly Uniparental Inheritance (Bivalvia: Unionida).</title>
        <authorList>
            <person name="Smith C.H."/>
        </authorList>
    </citation>
    <scope>NUCLEOTIDE SEQUENCE</scope>
    <source>
        <strain evidence="2">CHS0354</strain>
    </source>
</reference>
<organism evidence="2 3">
    <name type="scientific">Potamilus streckersoni</name>
    <dbReference type="NCBI Taxonomy" id="2493646"/>
    <lineage>
        <taxon>Eukaryota</taxon>
        <taxon>Metazoa</taxon>
        <taxon>Spiralia</taxon>
        <taxon>Lophotrochozoa</taxon>
        <taxon>Mollusca</taxon>
        <taxon>Bivalvia</taxon>
        <taxon>Autobranchia</taxon>
        <taxon>Heteroconchia</taxon>
        <taxon>Palaeoheterodonta</taxon>
        <taxon>Unionida</taxon>
        <taxon>Unionoidea</taxon>
        <taxon>Unionidae</taxon>
        <taxon>Ambleminae</taxon>
        <taxon>Lampsilini</taxon>
        <taxon>Potamilus</taxon>
    </lineage>
</organism>
<sequence>MEMDYRERAKQPQQLQQNECTIKGTKDGGRNNSICMMVGTGKRVSNGHAEETHTTDEMVLLNTTKFDDDQVQDLPERRLISPKYVEVSNTSI</sequence>
<evidence type="ECO:0000313" key="2">
    <source>
        <dbReference type="EMBL" id="KAK3609992.1"/>
    </source>
</evidence>
<proteinExistence type="predicted"/>
<reference evidence="2" key="3">
    <citation type="submission" date="2023-05" db="EMBL/GenBank/DDBJ databases">
        <authorList>
            <person name="Smith C.H."/>
        </authorList>
    </citation>
    <scope>NUCLEOTIDE SEQUENCE</scope>
    <source>
        <strain evidence="2">CHS0354</strain>
        <tissue evidence="2">Mantle</tissue>
    </source>
</reference>
<name>A0AAE0WDW4_9BIVA</name>
<dbReference type="Proteomes" id="UP001195483">
    <property type="component" value="Unassembled WGS sequence"/>
</dbReference>
<protein>
    <submittedName>
        <fullName evidence="2">Uncharacterized protein</fullName>
    </submittedName>
</protein>
<gene>
    <name evidence="2" type="ORF">CHS0354_032336</name>
</gene>
<keyword evidence="3" id="KW-1185">Reference proteome</keyword>
<dbReference type="EMBL" id="JAEAOA010001913">
    <property type="protein sequence ID" value="KAK3609992.1"/>
    <property type="molecule type" value="Genomic_DNA"/>
</dbReference>
<accession>A0AAE0WDW4</accession>
<feature type="compositionally biased region" description="Basic and acidic residues" evidence="1">
    <location>
        <begin position="1"/>
        <end position="10"/>
    </location>
</feature>
<reference evidence="2" key="2">
    <citation type="journal article" date="2021" name="Genome Biol. Evol.">
        <title>Developing a high-quality reference genome for a parasitic bivalve with doubly uniparental inheritance (Bivalvia: Unionida).</title>
        <authorList>
            <person name="Smith C.H."/>
        </authorList>
    </citation>
    <scope>NUCLEOTIDE SEQUENCE</scope>
    <source>
        <strain evidence="2">CHS0354</strain>
        <tissue evidence="2">Mantle</tissue>
    </source>
</reference>